<dbReference type="Ensembl" id="ENSPKIT00000026410.1">
    <property type="protein sequence ID" value="ENSPKIP00000002465.1"/>
    <property type="gene ID" value="ENSPKIG00000020355.1"/>
</dbReference>
<dbReference type="SUPFAM" id="SSF49265">
    <property type="entry name" value="Fibronectin type III"/>
    <property type="match status" value="1"/>
</dbReference>
<dbReference type="PROSITE" id="PS50853">
    <property type="entry name" value="FN3"/>
    <property type="match status" value="1"/>
</dbReference>
<reference evidence="4" key="1">
    <citation type="submission" date="2025-08" db="UniProtKB">
        <authorList>
            <consortium name="Ensembl"/>
        </authorList>
    </citation>
    <scope>IDENTIFICATION</scope>
</reference>
<evidence type="ECO:0000313" key="5">
    <source>
        <dbReference type="Proteomes" id="UP000261540"/>
    </source>
</evidence>
<sequence>GVPDRPEDLEVTAVTKDSITLTWKPPKNDGGSEITMYVVEARPIGKEKFVRLTKEKLLGRKFTFDGLKAGDTYEFRISAVNEIGQGKPSFNTKPITCKDELEHSNHNVLRHNKG</sequence>
<dbReference type="PANTHER" id="PTHR13817">
    <property type="entry name" value="TITIN"/>
    <property type="match status" value="1"/>
</dbReference>
<feature type="region of interest" description="Disordered" evidence="2">
    <location>
        <begin position="91"/>
        <end position="114"/>
    </location>
</feature>
<protein>
    <recommendedName>
        <fullName evidence="3">Fibronectin type-III domain-containing protein</fullName>
    </recommendedName>
</protein>
<dbReference type="STRING" id="1676925.ENSPKIP00000002465"/>
<proteinExistence type="predicted"/>
<organism evidence="4 5">
    <name type="scientific">Paramormyrops kingsleyae</name>
    <dbReference type="NCBI Taxonomy" id="1676925"/>
    <lineage>
        <taxon>Eukaryota</taxon>
        <taxon>Metazoa</taxon>
        <taxon>Chordata</taxon>
        <taxon>Craniata</taxon>
        <taxon>Vertebrata</taxon>
        <taxon>Euteleostomi</taxon>
        <taxon>Actinopterygii</taxon>
        <taxon>Neopterygii</taxon>
        <taxon>Teleostei</taxon>
        <taxon>Osteoglossocephala</taxon>
        <taxon>Osteoglossomorpha</taxon>
        <taxon>Osteoglossiformes</taxon>
        <taxon>Mormyridae</taxon>
        <taxon>Paramormyrops</taxon>
    </lineage>
</organism>
<dbReference type="GeneTree" id="ENSGT01110000267173"/>
<dbReference type="Proteomes" id="UP000261540">
    <property type="component" value="Unplaced"/>
</dbReference>
<dbReference type="InterPro" id="IPR003961">
    <property type="entry name" value="FN3_dom"/>
</dbReference>
<name>A0A3B3QA15_9TELE</name>
<dbReference type="Gene3D" id="2.60.40.10">
    <property type="entry name" value="Immunoglobulins"/>
    <property type="match status" value="1"/>
</dbReference>
<evidence type="ECO:0000256" key="1">
    <source>
        <dbReference type="ARBA" id="ARBA00022737"/>
    </source>
</evidence>
<dbReference type="FunFam" id="2.60.40.10:FF:000635">
    <property type="entry name" value="Titin b"/>
    <property type="match status" value="1"/>
</dbReference>
<dbReference type="AlphaFoldDB" id="A0A3B3QA15"/>
<evidence type="ECO:0000256" key="2">
    <source>
        <dbReference type="SAM" id="MobiDB-lite"/>
    </source>
</evidence>
<feature type="compositionally biased region" description="Basic and acidic residues" evidence="2">
    <location>
        <begin position="96"/>
        <end position="105"/>
    </location>
</feature>
<accession>A0A3B3QA15</accession>
<keyword evidence="5" id="KW-1185">Reference proteome</keyword>
<dbReference type="PRINTS" id="PR00014">
    <property type="entry name" value="FNTYPEIII"/>
</dbReference>
<dbReference type="SMART" id="SM00060">
    <property type="entry name" value="FN3"/>
    <property type="match status" value="1"/>
</dbReference>
<evidence type="ECO:0000259" key="3">
    <source>
        <dbReference type="PROSITE" id="PS50853"/>
    </source>
</evidence>
<evidence type="ECO:0000313" key="4">
    <source>
        <dbReference type="Ensembl" id="ENSPKIP00000002465.1"/>
    </source>
</evidence>
<dbReference type="InterPro" id="IPR013783">
    <property type="entry name" value="Ig-like_fold"/>
</dbReference>
<dbReference type="Pfam" id="PF00041">
    <property type="entry name" value="fn3"/>
    <property type="match status" value="1"/>
</dbReference>
<dbReference type="CDD" id="cd00063">
    <property type="entry name" value="FN3"/>
    <property type="match status" value="1"/>
</dbReference>
<dbReference type="InterPro" id="IPR036116">
    <property type="entry name" value="FN3_sf"/>
</dbReference>
<reference evidence="4" key="2">
    <citation type="submission" date="2025-09" db="UniProtKB">
        <authorList>
            <consortium name="Ensembl"/>
        </authorList>
    </citation>
    <scope>IDENTIFICATION</scope>
</reference>
<dbReference type="PANTHER" id="PTHR13817:SF166">
    <property type="entry name" value="NEURONAL IGCAM-RELATED"/>
    <property type="match status" value="1"/>
</dbReference>
<feature type="domain" description="Fibronectin type-III" evidence="3">
    <location>
        <begin position="5"/>
        <end position="100"/>
    </location>
</feature>
<keyword evidence="1" id="KW-0677">Repeat</keyword>
<dbReference type="InterPro" id="IPR050964">
    <property type="entry name" value="Striated_Muscle_Regulatory"/>
</dbReference>